<comment type="similarity">
    <text evidence="1">Belongs to the cycloisomerase 2 family.</text>
</comment>
<organism evidence="2 3">
    <name type="scientific">Tilletiopsis washingtonensis</name>
    <dbReference type="NCBI Taxonomy" id="58919"/>
    <lineage>
        <taxon>Eukaryota</taxon>
        <taxon>Fungi</taxon>
        <taxon>Dikarya</taxon>
        <taxon>Basidiomycota</taxon>
        <taxon>Ustilaginomycotina</taxon>
        <taxon>Exobasidiomycetes</taxon>
        <taxon>Entylomatales</taxon>
        <taxon>Entylomatales incertae sedis</taxon>
        <taxon>Tilletiopsis</taxon>
    </lineage>
</organism>
<dbReference type="Pfam" id="PF10282">
    <property type="entry name" value="Lactonase"/>
    <property type="match status" value="1"/>
</dbReference>
<dbReference type="InterPro" id="IPR050282">
    <property type="entry name" value="Cycloisomerase_2"/>
</dbReference>
<dbReference type="PANTHER" id="PTHR30344">
    <property type="entry name" value="6-PHOSPHOGLUCONOLACTONASE-RELATED"/>
    <property type="match status" value="1"/>
</dbReference>
<dbReference type="GO" id="GO:0017057">
    <property type="term" value="F:6-phosphogluconolactonase activity"/>
    <property type="evidence" value="ECO:0007669"/>
    <property type="project" value="TreeGrafter"/>
</dbReference>
<dbReference type="InterPro" id="IPR015943">
    <property type="entry name" value="WD40/YVTN_repeat-like_dom_sf"/>
</dbReference>
<accession>A0A316Z7M0</accession>
<feature type="non-terminal residue" evidence="2">
    <location>
        <position position="1"/>
    </location>
</feature>
<dbReference type="EMBL" id="KZ819297">
    <property type="protein sequence ID" value="PWN96942.1"/>
    <property type="molecule type" value="Genomic_DNA"/>
</dbReference>
<dbReference type="STRING" id="58919.A0A316Z7M0"/>
<dbReference type="Proteomes" id="UP000245946">
    <property type="component" value="Unassembled WGS sequence"/>
</dbReference>
<evidence type="ECO:0000313" key="3">
    <source>
        <dbReference type="Proteomes" id="UP000245946"/>
    </source>
</evidence>
<keyword evidence="2" id="KW-0413">Isomerase</keyword>
<evidence type="ECO:0000256" key="1">
    <source>
        <dbReference type="ARBA" id="ARBA00005564"/>
    </source>
</evidence>
<gene>
    <name evidence="2" type="ORF">FA09DRAFT_299183</name>
</gene>
<reference evidence="2 3" key="1">
    <citation type="journal article" date="2018" name="Mol. Biol. Evol.">
        <title>Broad Genomic Sampling Reveals a Smut Pathogenic Ancestry of the Fungal Clade Ustilaginomycotina.</title>
        <authorList>
            <person name="Kijpornyongpan T."/>
            <person name="Mondo S.J."/>
            <person name="Barry K."/>
            <person name="Sandor L."/>
            <person name="Lee J."/>
            <person name="Lipzen A."/>
            <person name="Pangilinan J."/>
            <person name="LaButti K."/>
            <person name="Hainaut M."/>
            <person name="Henrissat B."/>
            <person name="Grigoriev I.V."/>
            <person name="Spatafora J.W."/>
            <person name="Aime M.C."/>
        </authorList>
    </citation>
    <scope>NUCLEOTIDE SEQUENCE [LARGE SCALE GENOMIC DNA]</scope>
    <source>
        <strain evidence="2 3">MCA 4186</strain>
    </source>
</reference>
<dbReference type="PANTHER" id="PTHR30344:SF1">
    <property type="entry name" value="6-PHOSPHOGLUCONOLACTONASE"/>
    <property type="match status" value="1"/>
</dbReference>
<name>A0A316Z7M0_9BASI</name>
<dbReference type="GeneID" id="37267820"/>
<protein>
    <submittedName>
        <fullName evidence="2">Putative isomerase YbhE</fullName>
    </submittedName>
</protein>
<evidence type="ECO:0000313" key="2">
    <source>
        <dbReference type="EMBL" id="PWN96942.1"/>
    </source>
</evidence>
<dbReference type="OrthoDB" id="9972196at2759"/>
<dbReference type="InterPro" id="IPR011045">
    <property type="entry name" value="N2O_reductase_N"/>
</dbReference>
<sequence length="235" mass="24778">GPVSNRQDGSYAHDVVVSPDGAYVFVCDLGADVIRVIRPASSACKDAAHVADIPLRAGSGPRHLKFFVDAAKGKTFAYLSSEFANTITSFLYAPTASSDEVLQQIGEPSFSSPPALPLGGNKADGPKRTLAEVQVAPNGRFVFASNRGDSQEDSISVLTRGDNGRASWTYWYRSGGLNPRHFDVSPDGQYLSVANQDSGNVVVLRVSDKDGSLDKVATLGGLPKVAFAGFAPADK</sequence>
<keyword evidence="3" id="KW-1185">Reference proteome</keyword>
<proteinExistence type="inferred from homology"/>
<dbReference type="SUPFAM" id="SSF50974">
    <property type="entry name" value="Nitrous oxide reductase, N-terminal domain"/>
    <property type="match status" value="1"/>
</dbReference>
<dbReference type="AlphaFoldDB" id="A0A316Z7M0"/>
<dbReference type="RefSeq" id="XP_025597221.1">
    <property type="nucleotide sequence ID" value="XM_025740274.1"/>
</dbReference>
<dbReference type="InterPro" id="IPR019405">
    <property type="entry name" value="Lactonase_7-beta_prop"/>
</dbReference>
<dbReference type="GO" id="GO:0016853">
    <property type="term" value="F:isomerase activity"/>
    <property type="evidence" value="ECO:0007669"/>
    <property type="project" value="UniProtKB-KW"/>
</dbReference>
<dbReference type="Gene3D" id="2.130.10.10">
    <property type="entry name" value="YVTN repeat-like/Quinoprotein amine dehydrogenase"/>
    <property type="match status" value="1"/>
</dbReference>